<organism evidence="1 2">
    <name type="scientific">Thiospirillum jenense</name>
    <dbReference type="NCBI Taxonomy" id="1653858"/>
    <lineage>
        <taxon>Bacteria</taxon>
        <taxon>Pseudomonadati</taxon>
        <taxon>Pseudomonadota</taxon>
        <taxon>Gammaproteobacteria</taxon>
        <taxon>Chromatiales</taxon>
        <taxon>Chromatiaceae</taxon>
        <taxon>Thiospirillum</taxon>
    </lineage>
</organism>
<evidence type="ECO:0000313" key="1">
    <source>
        <dbReference type="EMBL" id="MBB1125494.1"/>
    </source>
</evidence>
<dbReference type="Gene3D" id="3.40.50.150">
    <property type="entry name" value="Vaccinia Virus protein VP39"/>
    <property type="match status" value="1"/>
</dbReference>
<evidence type="ECO:0000313" key="2">
    <source>
        <dbReference type="Proteomes" id="UP000548632"/>
    </source>
</evidence>
<accession>A0A839H9B5</accession>
<comment type="caution">
    <text evidence="1">The sequence shown here is derived from an EMBL/GenBank/DDBJ whole genome shotgun (WGS) entry which is preliminary data.</text>
</comment>
<protein>
    <submittedName>
        <fullName evidence="1">Uncharacterized protein</fullName>
    </submittedName>
</protein>
<dbReference type="RefSeq" id="WP_182582899.1">
    <property type="nucleotide sequence ID" value="NZ_JABVCQ010000007.1"/>
</dbReference>
<gene>
    <name evidence="1" type="ORF">HUK38_04520</name>
</gene>
<dbReference type="AlphaFoldDB" id="A0A839H9B5"/>
<dbReference type="SUPFAM" id="SSF53335">
    <property type="entry name" value="S-adenosyl-L-methionine-dependent methyltransferases"/>
    <property type="match status" value="1"/>
</dbReference>
<name>A0A839H9B5_9GAMM</name>
<proteinExistence type="predicted"/>
<dbReference type="EMBL" id="JABVCQ010000007">
    <property type="protein sequence ID" value="MBB1125494.1"/>
    <property type="molecule type" value="Genomic_DNA"/>
</dbReference>
<reference evidence="1 2" key="1">
    <citation type="journal article" date="2020" name="Arch. Microbiol.">
        <title>The genome sequence of the giant phototrophic gammaproteobacterium Thiospirillum jenense gives insight into its physiological properties and phylogenetic relationships.</title>
        <authorList>
            <person name="Imhoff J.F."/>
            <person name="Meyer T.E."/>
            <person name="Kyndt J.A."/>
        </authorList>
    </citation>
    <scope>NUCLEOTIDE SEQUENCE [LARGE SCALE GENOMIC DNA]</scope>
    <source>
        <strain evidence="1 2">DSM 216</strain>
    </source>
</reference>
<keyword evidence="2" id="KW-1185">Reference proteome</keyword>
<dbReference type="Proteomes" id="UP000548632">
    <property type="component" value="Unassembled WGS sequence"/>
</dbReference>
<sequence length="168" mass="18693">MERDARASRQCQIALDYQNGVESKRKDRDGVVVTPVEVVDFQIRSALEQLKTQFGREPDDDVEWLDPCGGTGIYTARLLQLVDLPPERKLKMSANCVMIEIDPTAAQIAANNLAQVLFEETGVVGAIRVICTDTLNLDPDTDLWRSDLPVVLPTNQPAQAGFLMYECK</sequence>
<dbReference type="InterPro" id="IPR029063">
    <property type="entry name" value="SAM-dependent_MTases_sf"/>
</dbReference>